<dbReference type="InterPro" id="IPR016192">
    <property type="entry name" value="APOBEC/CMP_deaminase_Zn-bd"/>
</dbReference>
<dbReference type="CDD" id="cd01285">
    <property type="entry name" value="nucleoside_deaminase"/>
    <property type="match status" value="1"/>
</dbReference>
<dbReference type="PANTHER" id="PTHR11079:SF179">
    <property type="entry name" value="TRNA(ADENINE(34)) DEAMINASE, CHLOROPLASTIC"/>
    <property type="match status" value="1"/>
</dbReference>
<name>A0ABZ0UPY2_9RICK</name>
<dbReference type="Proteomes" id="UP001325140">
    <property type="component" value="Chromosome"/>
</dbReference>
<evidence type="ECO:0000259" key="3">
    <source>
        <dbReference type="PROSITE" id="PS51747"/>
    </source>
</evidence>
<dbReference type="RefSeq" id="WP_323722154.1">
    <property type="nucleotide sequence ID" value="NZ_CP110343.1"/>
</dbReference>
<keyword evidence="2" id="KW-0862">Zinc</keyword>
<dbReference type="Pfam" id="PF00383">
    <property type="entry name" value="dCMP_cyt_deam_1"/>
    <property type="match status" value="1"/>
</dbReference>
<dbReference type="InterPro" id="IPR016193">
    <property type="entry name" value="Cytidine_deaminase-like"/>
</dbReference>
<protein>
    <submittedName>
        <fullName evidence="4">tRNA-specific adenosine deaminase</fullName>
    </submittedName>
</protein>
<gene>
    <name evidence="4" type="ORF">Fokcrypt_00725</name>
</gene>
<accession>A0ABZ0UPY2</accession>
<evidence type="ECO:0000313" key="5">
    <source>
        <dbReference type="Proteomes" id="UP001325140"/>
    </source>
</evidence>
<proteinExistence type="predicted"/>
<dbReference type="PROSITE" id="PS51747">
    <property type="entry name" value="CYT_DCMP_DEAMINASES_2"/>
    <property type="match status" value="1"/>
</dbReference>
<evidence type="ECO:0000256" key="2">
    <source>
        <dbReference type="ARBA" id="ARBA00022833"/>
    </source>
</evidence>
<sequence>MNDYNSKHYFYMHVALDIARKGANLGEIPVGAVIVNVKSDTIVATAHNLTIQKCNRIAHAEMIVISEASDSVNMGFLDHHVIYVTLEPCAMCAKALSLSRIKSIYYAADDVKGGAINNGVRIFDNSTTNHKPLVYSGLFAEESSILLKNFFNVLRKK</sequence>
<dbReference type="PROSITE" id="PS00903">
    <property type="entry name" value="CYT_DCMP_DEAMINASES_1"/>
    <property type="match status" value="1"/>
</dbReference>
<feature type="domain" description="CMP/dCMP-type deaminase" evidence="3">
    <location>
        <begin position="6"/>
        <end position="117"/>
    </location>
</feature>
<keyword evidence="1" id="KW-0479">Metal-binding</keyword>
<dbReference type="InterPro" id="IPR002125">
    <property type="entry name" value="CMP_dCMP_dom"/>
</dbReference>
<dbReference type="PANTHER" id="PTHR11079">
    <property type="entry name" value="CYTOSINE DEAMINASE FAMILY MEMBER"/>
    <property type="match status" value="1"/>
</dbReference>
<dbReference type="EMBL" id="CP110343">
    <property type="protein sequence ID" value="WPX98183.1"/>
    <property type="molecule type" value="Genomic_DNA"/>
</dbReference>
<reference evidence="4" key="1">
    <citation type="submission" date="2022-10" db="EMBL/GenBank/DDBJ databases">
        <title>Host association and intracellularity evolved multiple times independently in the Rickettsiales.</title>
        <authorList>
            <person name="Castelli M."/>
            <person name="Nardi T."/>
            <person name="Gammuto L."/>
            <person name="Bellinzona G."/>
            <person name="Sabaneyeva E."/>
            <person name="Potekhin A."/>
            <person name="Serra V."/>
            <person name="Petroni G."/>
            <person name="Sassera D."/>
        </authorList>
    </citation>
    <scope>NUCLEOTIDE SEQUENCE [LARGE SCALE GENOMIC DNA]</scope>
    <source>
        <strain evidence="4">US_Bl 11III1</strain>
    </source>
</reference>
<keyword evidence="5" id="KW-1185">Reference proteome</keyword>
<dbReference type="Gene3D" id="3.40.140.10">
    <property type="entry name" value="Cytidine Deaminase, domain 2"/>
    <property type="match status" value="1"/>
</dbReference>
<evidence type="ECO:0000313" key="4">
    <source>
        <dbReference type="EMBL" id="WPX98183.1"/>
    </source>
</evidence>
<organism evidence="4 5">
    <name type="scientific">Candidatus Fokinia crypta</name>
    <dbReference type="NCBI Taxonomy" id="1920990"/>
    <lineage>
        <taxon>Bacteria</taxon>
        <taxon>Pseudomonadati</taxon>
        <taxon>Pseudomonadota</taxon>
        <taxon>Alphaproteobacteria</taxon>
        <taxon>Rickettsiales</taxon>
        <taxon>Candidatus Midichloriaceae</taxon>
        <taxon>Candidatus Fokinia</taxon>
    </lineage>
</organism>
<dbReference type="SUPFAM" id="SSF53927">
    <property type="entry name" value="Cytidine deaminase-like"/>
    <property type="match status" value="1"/>
</dbReference>
<evidence type="ECO:0000256" key="1">
    <source>
        <dbReference type="ARBA" id="ARBA00022723"/>
    </source>
</evidence>